<dbReference type="InterPro" id="IPR008920">
    <property type="entry name" value="TF_FadR/GntR_C"/>
</dbReference>
<evidence type="ECO:0000256" key="3">
    <source>
        <dbReference type="ARBA" id="ARBA00023163"/>
    </source>
</evidence>
<gene>
    <name evidence="4" type="ORF">C7S16_0479</name>
</gene>
<dbReference type="EMBL" id="QXCT01000002">
    <property type="protein sequence ID" value="MDW9254620.1"/>
    <property type="molecule type" value="Genomic_DNA"/>
</dbReference>
<proteinExistence type="predicted"/>
<dbReference type="Proteomes" id="UP001272137">
    <property type="component" value="Unassembled WGS sequence"/>
</dbReference>
<accession>A0AAW9CUI3</accession>
<reference evidence="4" key="1">
    <citation type="submission" date="2018-08" db="EMBL/GenBank/DDBJ databases">
        <title>Identification of Burkholderia cepacia strains that express a Burkholderia pseudomallei-like capsular polysaccharide.</title>
        <authorList>
            <person name="Burtnick M.N."/>
            <person name="Vongsouvath M."/>
            <person name="Newton P."/>
            <person name="Wuthiekanun V."/>
            <person name="Limmathurotsakul D."/>
            <person name="Brett P.J."/>
            <person name="Chantratita N."/>
            <person name="Dance D.A."/>
        </authorList>
    </citation>
    <scope>NUCLEOTIDE SEQUENCE</scope>
    <source>
        <strain evidence="4">SBXCC001</strain>
    </source>
</reference>
<sequence length="56" mass="6404">MSQRDDIRALALKSHGRVVDAIERRDARDAEAAALELIDYTAEEMRDFAVDMPERN</sequence>
<evidence type="ECO:0000256" key="2">
    <source>
        <dbReference type="ARBA" id="ARBA00023125"/>
    </source>
</evidence>
<organism evidence="4 5">
    <name type="scientific">Burkholderia thailandensis</name>
    <dbReference type="NCBI Taxonomy" id="57975"/>
    <lineage>
        <taxon>Bacteria</taxon>
        <taxon>Pseudomonadati</taxon>
        <taxon>Pseudomonadota</taxon>
        <taxon>Betaproteobacteria</taxon>
        <taxon>Burkholderiales</taxon>
        <taxon>Burkholderiaceae</taxon>
        <taxon>Burkholderia</taxon>
        <taxon>pseudomallei group</taxon>
    </lineage>
</organism>
<evidence type="ECO:0000313" key="4">
    <source>
        <dbReference type="EMBL" id="MDW9254620.1"/>
    </source>
</evidence>
<comment type="caution">
    <text evidence="4">The sequence shown here is derived from an EMBL/GenBank/DDBJ whole genome shotgun (WGS) entry which is preliminary data.</text>
</comment>
<keyword evidence="3" id="KW-0804">Transcription</keyword>
<dbReference type="SUPFAM" id="SSF48008">
    <property type="entry name" value="GntR ligand-binding domain-like"/>
    <property type="match status" value="1"/>
</dbReference>
<keyword evidence="2" id="KW-0238">DNA-binding</keyword>
<dbReference type="AlphaFoldDB" id="A0AAW9CUI3"/>
<evidence type="ECO:0000313" key="5">
    <source>
        <dbReference type="Proteomes" id="UP001272137"/>
    </source>
</evidence>
<name>A0AAW9CUI3_BURTH</name>
<protein>
    <submittedName>
        <fullName evidence="4">Transcriptional regulator, GntR family domain protein</fullName>
    </submittedName>
</protein>
<evidence type="ECO:0000256" key="1">
    <source>
        <dbReference type="ARBA" id="ARBA00023015"/>
    </source>
</evidence>
<keyword evidence="1" id="KW-0805">Transcription regulation</keyword>
<dbReference type="GO" id="GO:0003677">
    <property type="term" value="F:DNA binding"/>
    <property type="evidence" value="ECO:0007669"/>
    <property type="project" value="UniProtKB-KW"/>
</dbReference>